<sequence length="105" mass="12088">MHLVYNPSGKESFSKWQDSLPPILQRNSNFRTTKIMMEAAHSSSFSPATDMRLFQSPNYVFLDKGPCEVLGTIEQERRNQRSILIQILLVNTLFNENGHNNISLF</sequence>
<proteinExistence type="predicted"/>
<accession>A0A8X6UBA4</accession>
<evidence type="ECO:0000313" key="2">
    <source>
        <dbReference type="Proteomes" id="UP000887013"/>
    </source>
</evidence>
<evidence type="ECO:0000313" key="1">
    <source>
        <dbReference type="EMBL" id="GFU12611.1"/>
    </source>
</evidence>
<gene>
    <name evidence="1" type="ORF">NPIL_623171</name>
</gene>
<dbReference type="EMBL" id="BMAW01029564">
    <property type="protein sequence ID" value="GFU12611.1"/>
    <property type="molecule type" value="Genomic_DNA"/>
</dbReference>
<dbReference type="Proteomes" id="UP000887013">
    <property type="component" value="Unassembled WGS sequence"/>
</dbReference>
<keyword evidence="2" id="KW-1185">Reference proteome</keyword>
<name>A0A8X6UBA4_NEPPI</name>
<organism evidence="1 2">
    <name type="scientific">Nephila pilipes</name>
    <name type="common">Giant wood spider</name>
    <name type="synonym">Nephila maculata</name>
    <dbReference type="NCBI Taxonomy" id="299642"/>
    <lineage>
        <taxon>Eukaryota</taxon>
        <taxon>Metazoa</taxon>
        <taxon>Ecdysozoa</taxon>
        <taxon>Arthropoda</taxon>
        <taxon>Chelicerata</taxon>
        <taxon>Arachnida</taxon>
        <taxon>Araneae</taxon>
        <taxon>Araneomorphae</taxon>
        <taxon>Entelegynae</taxon>
        <taxon>Araneoidea</taxon>
        <taxon>Nephilidae</taxon>
        <taxon>Nephila</taxon>
    </lineage>
</organism>
<protein>
    <submittedName>
        <fullName evidence="1">Uncharacterized protein</fullName>
    </submittedName>
</protein>
<dbReference type="AlphaFoldDB" id="A0A8X6UBA4"/>
<comment type="caution">
    <text evidence="1">The sequence shown here is derived from an EMBL/GenBank/DDBJ whole genome shotgun (WGS) entry which is preliminary data.</text>
</comment>
<reference evidence="1" key="1">
    <citation type="submission" date="2020-08" db="EMBL/GenBank/DDBJ databases">
        <title>Multicomponent nature underlies the extraordinary mechanical properties of spider dragline silk.</title>
        <authorList>
            <person name="Kono N."/>
            <person name="Nakamura H."/>
            <person name="Mori M."/>
            <person name="Yoshida Y."/>
            <person name="Ohtoshi R."/>
            <person name="Malay A.D."/>
            <person name="Moran D.A.P."/>
            <person name="Tomita M."/>
            <person name="Numata K."/>
            <person name="Arakawa K."/>
        </authorList>
    </citation>
    <scope>NUCLEOTIDE SEQUENCE</scope>
</reference>